<evidence type="ECO:0000256" key="4">
    <source>
        <dbReference type="ARBA" id="ARBA00023163"/>
    </source>
</evidence>
<dbReference type="InterPro" id="IPR031176">
    <property type="entry name" value="ELL/occludin"/>
</dbReference>
<evidence type="ECO:0000256" key="3">
    <source>
        <dbReference type="ARBA" id="ARBA00023015"/>
    </source>
</evidence>
<dbReference type="Pfam" id="PF10390">
    <property type="entry name" value="ELL"/>
    <property type="match status" value="1"/>
</dbReference>
<dbReference type="Gene3D" id="1.10.10.2670">
    <property type="entry name" value="E3 ubiquitin-protein ligase"/>
    <property type="match status" value="1"/>
</dbReference>
<evidence type="ECO:0000259" key="8">
    <source>
        <dbReference type="PROSITE" id="PS51980"/>
    </source>
</evidence>
<protein>
    <submittedName>
        <fullName evidence="10">RNA polymerase II elongation factor Ell</fullName>
    </submittedName>
</protein>
<comment type="subcellular location">
    <subcellularLocation>
        <location evidence="1">Nucleus</location>
    </subcellularLocation>
</comment>
<evidence type="ECO:0000313" key="9">
    <source>
        <dbReference type="Proteomes" id="UP001652620"/>
    </source>
</evidence>
<dbReference type="SUPFAM" id="SSF46785">
    <property type="entry name" value="Winged helix' DNA-binding domain"/>
    <property type="match status" value="1"/>
</dbReference>
<organism evidence="9 10">
    <name type="scientific">Bactrocera dorsalis</name>
    <name type="common">Oriental fruit fly</name>
    <name type="synonym">Dacus dorsalis</name>
    <dbReference type="NCBI Taxonomy" id="27457"/>
    <lineage>
        <taxon>Eukaryota</taxon>
        <taxon>Metazoa</taxon>
        <taxon>Ecdysozoa</taxon>
        <taxon>Arthropoda</taxon>
        <taxon>Hexapoda</taxon>
        <taxon>Insecta</taxon>
        <taxon>Pterygota</taxon>
        <taxon>Neoptera</taxon>
        <taxon>Endopterygota</taxon>
        <taxon>Diptera</taxon>
        <taxon>Brachycera</taxon>
        <taxon>Muscomorpha</taxon>
        <taxon>Tephritoidea</taxon>
        <taxon>Tephritidae</taxon>
        <taxon>Bactrocera</taxon>
        <taxon>Bactrocera</taxon>
    </lineage>
</organism>
<dbReference type="OrthoDB" id="6284217at2759"/>
<keyword evidence="9" id="KW-1185">Reference proteome</keyword>
<keyword evidence="4" id="KW-0804">Transcription</keyword>
<dbReference type="Proteomes" id="UP001652620">
    <property type="component" value="Chromosome 2"/>
</dbReference>
<evidence type="ECO:0000313" key="10">
    <source>
        <dbReference type="RefSeq" id="XP_011198886.2"/>
    </source>
</evidence>
<dbReference type="PANTHER" id="PTHR23288:SF17">
    <property type="entry name" value="RNA POLYMERASE II ELONGATION FACTOR ELL"/>
    <property type="match status" value="1"/>
</dbReference>
<evidence type="ECO:0000256" key="2">
    <source>
        <dbReference type="ARBA" id="ARBA00009171"/>
    </source>
</evidence>
<proteinExistence type="inferred from homology"/>
<feature type="domain" description="OCEL" evidence="8">
    <location>
        <begin position="576"/>
        <end position="684"/>
    </location>
</feature>
<dbReference type="PANTHER" id="PTHR23288">
    <property type="entry name" value="OCCLUDIN AND RNA POLYMERASE II ELONGATION FACTOR ELL"/>
    <property type="match status" value="1"/>
</dbReference>
<dbReference type="GeneID" id="105222999"/>
<accession>A0A6I9UUR1</accession>
<dbReference type="Gene3D" id="6.10.140.340">
    <property type="match status" value="1"/>
</dbReference>
<dbReference type="SUPFAM" id="SSF144292">
    <property type="entry name" value="occludin/ELL-like"/>
    <property type="match status" value="1"/>
</dbReference>
<evidence type="ECO:0000256" key="7">
    <source>
        <dbReference type="SAM" id="MobiDB-lite"/>
    </source>
</evidence>
<keyword evidence="10" id="KW-0648">Protein biosynthesis</keyword>
<feature type="compositionally biased region" description="Polar residues" evidence="7">
    <location>
        <begin position="277"/>
        <end position="304"/>
    </location>
</feature>
<dbReference type="InterPro" id="IPR036390">
    <property type="entry name" value="WH_DNA-bd_sf"/>
</dbReference>
<sequence>MEDLFDFLTQSAFQEIKEHNQTTNTKHVPKAHSTNGKLRDLSSLKLRERLIHLLALKPFTQRELNARLQKDGIRKPEKSLIGNVLAEIAQLSSDEYSLKRCMWNEVKINWSYYTEQERQQLKLRLTPNLSNPTNSNEHTSTFNQISPPIISAAQPIQGETAIEICGKRPCLEYEEPQIKKKRRISTKNIGNKNPCKGAQPDHKQVPLKEPTLQKIQKVSGDGTHKKNSQKEPIAKPTSVVAVSDICKSNQRQESVPEISNFSCLNTTENNQHRKPVIQTNSVVPGRSTYKTSQNQKHPGTSENGQHLEPALLLNKKVSNKSTLKKSSQKEPVIKKASEGAGTDIYKNNNRQESVPEVASKFSSVDTIENKQHRKTYAVVSGNDAYRSHEKPAGASEKRMILESDLQSNNKESGTQKEPVVKTASAVAVADIYKNKQRQESAPEIASTFSCVDKIENSQHRKTVPGNDIHKNFQHQRPLGISEKRNNPESALRINNKVSDIHKKSTQKQPVVNVASEISAIDAHKDYNSLEAVPEVALKVSVNGTNDQHKKQILQTIFKRPAVEYRVIDEGNTEASSYDFSSYPTIRSIEQRRQYKYDFERVYKEYFPLRQRVEEAQNILHILPEQLRNVPEGSAECERITNQIFAVTERLNTKEEIGLKRRFDYLEAKLIHIRQRVDDFDQQMLEERAGQAAVAPTMFQQHQR</sequence>
<dbReference type="InterPro" id="IPR042065">
    <property type="entry name" value="E3_ELL-like"/>
</dbReference>
<dbReference type="GO" id="GO:0003746">
    <property type="term" value="F:translation elongation factor activity"/>
    <property type="evidence" value="ECO:0007669"/>
    <property type="project" value="UniProtKB-KW"/>
</dbReference>
<reference evidence="9" key="1">
    <citation type="submission" date="2025-05" db="UniProtKB">
        <authorList>
            <consortium name="RefSeq"/>
        </authorList>
    </citation>
    <scope>NUCLEOTIDE SEQUENCE [LARGE SCALE GENOMIC DNA]</scope>
</reference>
<name>A0A6I9UUR1_BACDO</name>
<dbReference type="Pfam" id="PF07303">
    <property type="entry name" value="Occludin_ELL"/>
    <property type="match status" value="1"/>
</dbReference>
<dbReference type="InterPro" id="IPR010844">
    <property type="entry name" value="Occludin_ELL"/>
</dbReference>
<gene>
    <name evidence="10" type="primary">LOC105222999</name>
</gene>
<comment type="similarity">
    <text evidence="2 6">Belongs to the ELL/occludin family.</text>
</comment>
<feature type="region of interest" description="Disordered" evidence="7">
    <location>
        <begin position="269"/>
        <end position="308"/>
    </location>
</feature>
<evidence type="ECO:0000256" key="1">
    <source>
        <dbReference type="ARBA" id="ARBA00004123"/>
    </source>
</evidence>
<keyword evidence="5" id="KW-0539">Nucleus</keyword>
<dbReference type="PROSITE" id="PS51980">
    <property type="entry name" value="OCEL"/>
    <property type="match status" value="1"/>
</dbReference>
<dbReference type="InterPro" id="IPR019464">
    <property type="entry name" value="ELL_N"/>
</dbReference>
<keyword evidence="3" id="KW-0805">Transcription regulation</keyword>
<keyword evidence="10" id="KW-0251">Elongation factor</keyword>
<dbReference type="RefSeq" id="XP_011198886.2">
    <property type="nucleotide sequence ID" value="XM_011200584.2"/>
</dbReference>
<evidence type="ECO:0000256" key="5">
    <source>
        <dbReference type="ARBA" id="ARBA00023242"/>
    </source>
</evidence>
<reference evidence="10" key="2">
    <citation type="submission" date="2025-08" db="UniProtKB">
        <authorList>
            <consortium name="RefSeq"/>
        </authorList>
    </citation>
    <scope>IDENTIFICATION</scope>
    <source>
        <tissue evidence="10">Adult</tissue>
    </source>
</reference>
<evidence type="ECO:0000256" key="6">
    <source>
        <dbReference type="PROSITE-ProRule" id="PRU01324"/>
    </source>
</evidence>